<protein>
    <submittedName>
        <fullName evidence="2">Uncharacterized protein</fullName>
    </submittedName>
</protein>
<dbReference type="HOGENOM" id="CLU_706085_0_0_1"/>
<feature type="compositionally biased region" description="Basic residues" evidence="1">
    <location>
        <begin position="103"/>
        <end position="112"/>
    </location>
</feature>
<keyword evidence="3" id="KW-1185">Reference proteome</keyword>
<feature type="region of interest" description="Disordered" evidence="1">
    <location>
        <begin position="1"/>
        <end position="69"/>
    </location>
</feature>
<accession>A0A067SM94</accession>
<evidence type="ECO:0000313" key="3">
    <source>
        <dbReference type="Proteomes" id="UP000027222"/>
    </source>
</evidence>
<gene>
    <name evidence="2" type="ORF">GALMADRAFT_143387</name>
</gene>
<organism evidence="2 3">
    <name type="scientific">Galerina marginata (strain CBS 339.88)</name>
    <dbReference type="NCBI Taxonomy" id="685588"/>
    <lineage>
        <taxon>Eukaryota</taxon>
        <taxon>Fungi</taxon>
        <taxon>Dikarya</taxon>
        <taxon>Basidiomycota</taxon>
        <taxon>Agaricomycotina</taxon>
        <taxon>Agaricomycetes</taxon>
        <taxon>Agaricomycetidae</taxon>
        <taxon>Agaricales</taxon>
        <taxon>Agaricineae</taxon>
        <taxon>Strophariaceae</taxon>
        <taxon>Galerina</taxon>
    </lineage>
</organism>
<dbReference type="EMBL" id="KL142390">
    <property type="protein sequence ID" value="KDR72045.1"/>
    <property type="molecule type" value="Genomic_DNA"/>
</dbReference>
<sequence>MANGKSLGSKIRRGKRRASRSPSPNPPSSDDAMEVPATQPSTRSRKKLRHQSSPERVMGSVLSKATKVPKKSAGLAALVALVASRGSAGPAAAKEETNNGMKNRAKRAKAKGGSRSAITDNGFRVGKIAFLREGVKTTEVDDEDDSEGDDLQPFYSTQSEVSVNANDLATLRQHRLCVVNTEGFTFSGTDTHQDLDNKFRELFPELFVWFDENPPLHFPDRSQWLVCSKRCNYKKGVMVNLDDRKLPDGADVIAACQGGPSRVSFMDLTLFLVSRQKIPTKTIQLWNFPTLKADSTDSEEDGQNYFTTGEPTAGPSNPRSLRSQSGKFLKDVDAISISSNSSLEESNPFHVLASPIEEGAVTPRYPTPPQAESIEDTFNSSLVFDRTIPNPWTTAP</sequence>
<evidence type="ECO:0000256" key="1">
    <source>
        <dbReference type="SAM" id="MobiDB-lite"/>
    </source>
</evidence>
<name>A0A067SM94_GALM3</name>
<feature type="region of interest" description="Disordered" evidence="1">
    <location>
        <begin position="87"/>
        <end position="117"/>
    </location>
</feature>
<evidence type="ECO:0000313" key="2">
    <source>
        <dbReference type="EMBL" id="KDR72045.1"/>
    </source>
</evidence>
<feature type="region of interest" description="Disordered" evidence="1">
    <location>
        <begin position="293"/>
        <end position="323"/>
    </location>
</feature>
<dbReference type="Proteomes" id="UP000027222">
    <property type="component" value="Unassembled WGS sequence"/>
</dbReference>
<dbReference type="STRING" id="685588.A0A067SM94"/>
<reference evidence="3" key="1">
    <citation type="journal article" date="2014" name="Proc. Natl. Acad. Sci. U.S.A.">
        <title>Extensive sampling of basidiomycete genomes demonstrates inadequacy of the white-rot/brown-rot paradigm for wood decay fungi.</title>
        <authorList>
            <person name="Riley R."/>
            <person name="Salamov A.A."/>
            <person name="Brown D.W."/>
            <person name="Nagy L.G."/>
            <person name="Floudas D."/>
            <person name="Held B.W."/>
            <person name="Levasseur A."/>
            <person name="Lombard V."/>
            <person name="Morin E."/>
            <person name="Otillar R."/>
            <person name="Lindquist E.A."/>
            <person name="Sun H."/>
            <person name="LaButti K.M."/>
            <person name="Schmutz J."/>
            <person name="Jabbour D."/>
            <person name="Luo H."/>
            <person name="Baker S.E."/>
            <person name="Pisabarro A.G."/>
            <person name="Walton J.D."/>
            <person name="Blanchette R.A."/>
            <person name="Henrissat B."/>
            <person name="Martin F."/>
            <person name="Cullen D."/>
            <person name="Hibbett D.S."/>
            <person name="Grigoriev I.V."/>
        </authorList>
    </citation>
    <scope>NUCLEOTIDE SEQUENCE [LARGE SCALE GENOMIC DNA]</scope>
    <source>
        <strain evidence="3">CBS 339.88</strain>
    </source>
</reference>
<proteinExistence type="predicted"/>
<feature type="compositionally biased region" description="Basic residues" evidence="1">
    <location>
        <begin position="10"/>
        <end position="19"/>
    </location>
</feature>
<dbReference type="AlphaFoldDB" id="A0A067SM94"/>
<feature type="compositionally biased region" description="Polar residues" evidence="1">
    <location>
        <begin position="304"/>
        <end position="323"/>
    </location>
</feature>